<dbReference type="OrthoDB" id="2740448at2759"/>
<dbReference type="EMBL" id="ML735221">
    <property type="protein sequence ID" value="KAE8394914.1"/>
    <property type="molecule type" value="Genomic_DNA"/>
</dbReference>
<protein>
    <recommendedName>
        <fullName evidence="3">Transcription factor domain-containing protein</fullName>
    </recommendedName>
</protein>
<dbReference type="CDD" id="cd12148">
    <property type="entry name" value="fungal_TF_MHR"/>
    <property type="match status" value="1"/>
</dbReference>
<dbReference type="Proteomes" id="UP000326877">
    <property type="component" value="Unassembled WGS sequence"/>
</dbReference>
<feature type="transmembrane region" description="Helical" evidence="1">
    <location>
        <begin position="418"/>
        <end position="442"/>
    </location>
</feature>
<gene>
    <name evidence="2" type="ORF">BDV23DRAFT_179302</name>
</gene>
<proteinExistence type="predicted"/>
<reference evidence="2" key="1">
    <citation type="submission" date="2019-04" db="EMBL/GenBank/DDBJ databases">
        <title>Friends and foes A comparative genomics studyof 23 Aspergillus species from section Flavi.</title>
        <authorList>
            <consortium name="DOE Joint Genome Institute"/>
            <person name="Kjaerbolling I."/>
            <person name="Vesth T."/>
            <person name="Frisvad J.C."/>
            <person name="Nybo J.L."/>
            <person name="Theobald S."/>
            <person name="Kildgaard S."/>
            <person name="Isbrandt T."/>
            <person name="Kuo A."/>
            <person name="Sato A."/>
            <person name="Lyhne E.K."/>
            <person name="Kogle M.E."/>
            <person name="Wiebenga A."/>
            <person name="Kun R.S."/>
            <person name="Lubbers R.J."/>
            <person name="Makela M.R."/>
            <person name="Barry K."/>
            <person name="Chovatia M."/>
            <person name="Clum A."/>
            <person name="Daum C."/>
            <person name="Haridas S."/>
            <person name="He G."/>
            <person name="LaButti K."/>
            <person name="Lipzen A."/>
            <person name="Mondo S."/>
            <person name="Riley R."/>
            <person name="Salamov A."/>
            <person name="Simmons B.A."/>
            <person name="Magnuson J.K."/>
            <person name="Henrissat B."/>
            <person name="Mortensen U.H."/>
            <person name="Larsen T.O."/>
            <person name="Devries R.P."/>
            <person name="Grigoriev I.V."/>
            <person name="Machida M."/>
            <person name="Baker S.E."/>
            <person name="Andersen M.R."/>
        </authorList>
    </citation>
    <scope>NUCLEOTIDE SEQUENCE [LARGE SCALE GENOMIC DNA]</scope>
    <source>
        <strain evidence="2">IBT 14317</strain>
    </source>
</reference>
<dbReference type="AlphaFoldDB" id="A0A5N7CL47"/>
<evidence type="ECO:0000256" key="1">
    <source>
        <dbReference type="SAM" id="Phobius"/>
    </source>
</evidence>
<sequence length="564" mass="63756">MANTIVEHSGSRPIKISPAVYRARHNDGTSHEVLSGILGRLTSLERSIAVTPCQSPAGDDQSGLPTLSYNGNLAPFQNNGQTLECIVGLTHPGSRNATPSPVQDRLSHSPIQTTSRVPIQKPETGDELIWNDSSITKDMATKWVNSFYHLLWGPQLPLPKDFFLQLPELFGLPHIKIDTSAVLVYHNILLQGLFMDRDLTRNTKQYASYVYSKLLRQVKDWDFETQPTLTDLYAALLTSLPTQSIRKNQMRFCVWQLVHNDYLFRLHLGKPGLIDPRTLVVKFPELSTWNPHEGLNRSVQITFLVSTRLAFAKMRYFDLIDDMRRDGSQPCDQIIENLIRETQTALTDWKIDGSLEAVDCVMSAWLYDELIQNACSTIILLNRTRSVSNSQTSKLQSHEAARRAIEIMKRAMIVSSSFYWPICHFTFYSVPVILTLFAHILATNQLAAIAQDMSLTAWAGTMLVEWTAQHRELEAIEAVVSTLNDLYRRTKLCTSGIYGQPHNEFLTGMNTTDGFTLDPRSTQTLDRIGIKAQDLIQNLSEMILVIERWIYSQGSAHDMAVTTE</sequence>
<keyword evidence="1" id="KW-0812">Transmembrane</keyword>
<name>A0A5N7CL47_PETAA</name>
<organism evidence="2">
    <name type="scientific">Petromyces alliaceus</name>
    <name type="common">Aspergillus alliaceus</name>
    <dbReference type="NCBI Taxonomy" id="209559"/>
    <lineage>
        <taxon>Eukaryota</taxon>
        <taxon>Fungi</taxon>
        <taxon>Dikarya</taxon>
        <taxon>Ascomycota</taxon>
        <taxon>Pezizomycotina</taxon>
        <taxon>Eurotiomycetes</taxon>
        <taxon>Eurotiomycetidae</taxon>
        <taxon>Eurotiales</taxon>
        <taxon>Aspergillaceae</taxon>
        <taxon>Aspergillus</taxon>
        <taxon>Aspergillus subgen. Circumdati</taxon>
    </lineage>
</organism>
<evidence type="ECO:0008006" key="3">
    <source>
        <dbReference type="Google" id="ProtNLM"/>
    </source>
</evidence>
<keyword evidence="1" id="KW-1133">Transmembrane helix</keyword>
<keyword evidence="1" id="KW-0472">Membrane</keyword>
<evidence type="ECO:0000313" key="2">
    <source>
        <dbReference type="EMBL" id="KAE8394914.1"/>
    </source>
</evidence>
<accession>A0A5N7CL47</accession>